<reference evidence="2 3" key="1">
    <citation type="submission" date="2023-05" db="EMBL/GenBank/DDBJ databases">
        <title>Actinoplanes sp. NEAU-A12 genome sequencing.</title>
        <authorList>
            <person name="Wang Z.-S."/>
        </authorList>
    </citation>
    <scope>NUCLEOTIDE SEQUENCE [LARGE SCALE GENOMIC DNA]</scope>
    <source>
        <strain evidence="2 3">NEAU-A12</strain>
    </source>
</reference>
<protein>
    <submittedName>
        <fullName evidence="2">Uncharacterized protein</fullName>
    </submittedName>
</protein>
<sequence>MSDGSLDREIEAMVRNPRVAKAVKESLERLKAGHAGPEMAEMASGVLDGSIKLRDLAKSSVYSEGFLVGLERYKQWEATLSSDERQRLQDEAESLYGRDLGRPERG</sequence>
<gene>
    <name evidence="2" type="ORF">QLQ12_06125</name>
</gene>
<evidence type="ECO:0000313" key="2">
    <source>
        <dbReference type="EMBL" id="MDI6098179.1"/>
    </source>
</evidence>
<keyword evidence="3" id="KW-1185">Reference proteome</keyword>
<organism evidence="2 3">
    <name type="scientific">Actinoplanes sandaracinus</name>
    <dbReference type="NCBI Taxonomy" id="3045177"/>
    <lineage>
        <taxon>Bacteria</taxon>
        <taxon>Bacillati</taxon>
        <taxon>Actinomycetota</taxon>
        <taxon>Actinomycetes</taxon>
        <taxon>Micromonosporales</taxon>
        <taxon>Micromonosporaceae</taxon>
        <taxon>Actinoplanes</taxon>
    </lineage>
</organism>
<evidence type="ECO:0000256" key="1">
    <source>
        <dbReference type="SAM" id="MobiDB-lite"/>
    </source>
</evidence>
<comment type="caution">
    <text evidence="2">The sequence shown here is derived from an EMBL/GenBank/DDBJ whole genome shotgun (WGS) entry which is preliminary data.</text>
</comment>
<dbReference type="Proteomes" id="UP001241758">
    <property type="component" value="Unassembled WGS sequence"/>
</dbReference>
<proteinExistence type="predicted"/>
<name>A0ABT6WEN1_9ACTN</name>
<evidence type="ECO:0000313" key="3">
    <source>
        <dbReference type="Proteomes" id="UP001241758"/>
    </source>
</evidence>
<accession>A0ABT6WEN1</accession>
<dbReference type="EMBL" id="JASCTH010000003">
    <property type="protein sequence ID" value="MDI6098179.1"/>
    <property type="molecule type" value="Genomic_DNA"/>
</dbReference>
<feature type="region of interest" description="Disordered" evidence="1">
    <location>
        <begin position="81"/>
        <end position="106"/>
    </location>
</feature>
<dbReference type="RefSeq" id="WP_282757704.1">
    <property type="nucleotide sequence ID" value="NZ_JASCTH010000003.1"/>
</dbReference>